<name>A0A6A5K2Q0_9PLEO</name>
<proteinExistence type="predicted"/>
<reference evidence="7" key="1">
    <citation type="submission" date="2020-01" db="EMBL/GenBank/DDBJ databases">
        <authorList>
            <consortium name="DOE Joint Genome Institute"/>
            <person name="Haridas S."/>
            <person name="Albert R."/>
            <person name="Binder M."/>
            <person name="Bloem J."/>
            <person name="Labutti K."/>
            <person name="Salamov A."/>
            <person name="Andreopoulos B."/>
            <person name="Baker S.E."/>
            <person name="Barry K."/>
            <person name="Bills G."/>
            <person name="Bluhm B.H."/>
            <person name="Cannon C."/>
            <person name="Castanera R."/>
            <person name="Culley D.E."/>
            <person name="Daum C."/>
            <person name="Ezra D."/>
            <person name="Gonzalez J.B."/>
            <person name="Henrissat B."/>
            <person name="Kuo A."/>
            <person name="Liang C."/>
            <person name="Lipzen A."/>
            <person name="Lutzoni F."/>
            <person name="Magnuson J."/>
            <person name="Mondo S."/>
            <person name="Nolan M."/>
            <person name="Ohm R."/>
            <person name="Pangilinan J."/>
            <person name="Park H.-J."/>
            <person name="Ramirez L."/>
            <person name="Alfaro M."/>
            <person name="Sun H."/>
            <person name="Tritt A."/>
            <person name="Yoshinaga Y."/>
            <person name="Zwiers L.-H."/>
            <person name="Turgeon B.G."/>
            <person name="Goodwin S.B."/>
            <person name="Spatafora J.W."/>
            <person name="Crous P.W."/>
            <person name="Grigoriev I.V."/>
        </authorList>
    </citation>
    <scope>NUCLEOTIDE SEQUENCE</scope>
    <source>
        <strain evidence="7">P77</strain>
    </source>
</reference>
<feature type="region of interest" description="Disordered" evidence="5">
    <location>
        <begin position="237"/>
        <end position="261"/>
    </location>
</feature>
<dbReference type="PANTHER" id="PTHR15549">
    <property type="entry name" value="PAIRED IMMUNOGLOBULIN-LIKE TYPE 2 RECEPTOR"/>
    <property type="match status" value="1"/>
</dbReference>
<dbReference type="OrthoDB" id="9986966at2759"/>
<dbReference type="EMBL" id="ML975491">
    <property type="protein sequence ID" value="KAF1828847.1"/>
    <property type="molecule type" value="Genomic_DNA"/>
</dbReference>
<accession>A0A6A5K2Q0</accession>
<keyword evidence="8" id="KW-1185">Reference proteome</keyword>
<comment type="subcellular location">
    <subcellularLocation>
        <location evidence="1">Membrane</location>
        <topology evidence="1">Single-pass membrane protein</topology>
    </subcellularLocation>
</comment>
<keyword evidence="2 6" id="KW-0812">Transmembrane</keyword>
<sequence>MTNIISPQPYILKNELLGPSYALASTLQNASLTIESSNIEDDHQLWFANETSVPGYYRLHTVGKGEYFALDVLNYIGSQTLDLHFFANQELTGQYWRFDNVNDGSISISNNFTGPDIVLNIQDQGKPMLAAGGQSGSRWILSVPTSGSQPTTGTAASTASVATIKIDPSSSPTTTPSNSSTTTTTTPVPPTTNSASSSPNEPSTGALAGIVVGAVVGVAMLGALIYWLARRWRRRSRAPKQDDSSFDMQVPGGPSAGPQRLGAVHVLHGP</sequence>
<dbReference type="Gene3D" id="2.80.10.50">
    <property type="match status" value="1"/>
</dbReference>
<dbReference type="Proteomes" id="UP000800040">
    <property type="component" value="Unassembled WGS sequence"/>
</dbReference>
<evidence type="ECO:0000256" key="5">
    <source>
        <dbReference type="SAM" id="MobiDB-lite"/>
    </source>
</evidence>
<dbReference type="GO" id="GO:0016020">
    <property type="term" value="C:membrane"/>
    <property type="evidence" value="ECO:0007669"/>
    <property type="project" value="UniProtKB-SubCell"/>
</dbReference>
<dbReference type="GO" id="GO:0071944">
    <property type="term" value="C:cell periphery"/>
    <property type="evidence" value="ECO:0007669"/>
    <property type="project" value="UniProtKB-ARBA"/>
</dbReference>
<feature type="transmembrane region" description="Helical" evidence="6">
    <location>
        <begin position="206"/>
        <end position="229"/>
    </location>
</feature>
<dbReference type="AlphaFoldDB" id="A0A6A5K2Q0"/>
<evidence type="ECO:0000256" key="1">
    <source>
        <dbReference type="ARBA" id="ARBA00004167"/>
    </source>
</evidence>
<feature type="compositionally biased region" description="Low complexity" evidence="5">
    <location>
        <begin position="142"/>
        <end position="202"/>
    </location>
</feature>
<gene>
    <name evidence="7" type="ORF">BDW02DRAFT_574519</name>
</gene>
<organism evidence="7 8">
    <name type="scientific">Decorospora gaudefroyi</name>
    <dbReference type="NCBI Taxonomy" id="184978"/>
    <lineage>
        <taxon>Eukaryota</taxon>
        <taxon>Fungi</taxon>
        <taxon>Dikarya</taxon>
        <taxon>Ascomycota</taxon>
        <taxon>Pezizomycotina</taxon>
        <taxon>Dothideomycetes</taxon>
        <taxon>Pleosporomycetidae</taxon>
        <taxon>Pleosporales</taxon>
        <taxon>Pleosporineae</taxon>
        <taxon>Pleosporaceae</taxon>
        <taxon>Decorospora</taxon>
    </lineage>
</organism>
<keyword evidence="4 6" id="KW-0472">Membrane</keyword>
<evidence type="ECO:0000256" key="6">
    <source>
        <dbReference type="SAM" id="Phobius"/>
    </source>
</evidence>
<dbReference type="SUPFAM" id="SSF50370">
    <property type="entry name" value="Ricin B-like lectins"/>
    <property type="match status" value="1"/>
</dbReference>
<dbReference type="InterPro" id="IPR051694">
    <property type="entry name" value="Immunoregulatory_rcpt-like"/>
</dbReference>
<protein>
    <recommendedName>
        <fullName evidence="9">Ricin B lectin domain-containing protein</fullName>
    </recommendedName>
</protein>
<evidence type="ECO:0000256" key="3">
    <source>
        <dbReference type="ARBA" id="ARBA00022989"/>
    </source>
</evidence>
<dbReference type="InterPro" id="IPR035992">
    <property type="entry name" value="Ricin_B-like_lectins"/>
</dbReference>
<evidence type="ECO:0000313" key="8">
    <source>
        <dbReference type="Proteomes" id="UP000800040"/>
    </source>
</evidence>
<keyword evidence="3 6" id="KW-1133">Transmembrane helix</keyword>
<evidence type="ECO:0008006" key="9">
    <source>
        <dbReference type="Google" id="ProtNLM"/>
    </source>
</evidence>
<evidence type="ECO:0000256" key="2">
    <source>
        <dbReference type="ARBA" id="ARBA00022692"/>
    </source>
</evidence>
<evidence type="ECO:0000313" key="7">
    <source>
        <dbReference type="EMBL" id="KAF1828847.1"/>
    </source>
</evidence>
<evidence type="ECO:0000256" key="4">
    <source>
        <dbReference type="ARBA" id="ARBA00023136"/>
    </source>
</evidence>
<feature type="region of interest" description="Disordered" evidence="5">
    <location>
        <begin position="141"/>
        <end position="202"/>
    </location>
</feature>